<dbReference type="SUPFAM" id="SSF48726">
    <property type="entry name" value="Immunoglobulin"/>
    <property type="match status" value="22"/>
</dbReference>
<dbReference type="FunFam" id="2.60.40.10:FF:000612">
    <property type="entry name" value="palladin isoform X1"/>
    <property type="match status" value="2"/>
</dbReference>
<dbReference type="InterPro" id="IPR000719">
    <property type="entry name" value="Prot_kinase_dom"/>
</dbReference>
<dbReference type="GO" id="GO:0005524">
    <property type="term" value="F:ATP binding"/>
    <property type="evidence" value="ECO:0007669"/>
    <property type="project" value="UniProtKB-UniRule"/>
</dbReference>
<dbReference type="InterPro" id="IPR003598">
    <property type="entry name" value="Ig_sub2"/>
</dbReference>
<feature type="domain" description="Ig-like" evidence="13">
    <location>
        <begin position="5479"/>
        <end position="5552"/>
    </location>
</feature>
<feature type="region of interest" description="Disordered" evidence="11">
    <location>
        <begin position="1017"/>
        <end position="1187"/>
    </location>
</feature>
<dbReference type="FunFam" id="2.60.40.10:FF:000031">
    <property type="entry name" value="Myosin-binding protein C, slow type"/>
    <property type="match status" value="1"/>
</dbReference>
<dbReference type="STRING" id="520822.A0A151I223"/>
<feature type="domain" description="Ig-like" evidence="13">
    <location>
        <begin position="6569"/>
        <end position="6659"/>
    </location>
</feature>
<dbReference type="InterPro" id="IPR036116">
    <property type="entry name" value="FN3_sf"/>
</dbReference>
<feature type="region of interest" description="Disordered" evidence="11">
    <location>
        <begin position="795"/>
        <end position="826"/>
    </location>
</feature>
<dbReference type="GO" id="GO:0060298">
    <property type="term" value="P:positive regulation of sarcomere organization"/>
    <property type="evidence" value="ECO:0007669"/>
    <property type="project" value="UniProtKB-ARBA"/>
</dbReference>
<feature type="region of interest" description="Disordered" evidence="11">
    <location>
        <begin position="4684"/>
        <end position="4715"/>
    </location>
</feature>
<organism evidence="15 16">
    <name type="scientific">Atta colombica</name>
    <dbReference type="NCBI Taxonomy" id="520822"/>
    <lineage>
        <taxon>Eukaryota</taxon>
        <taxon>Metazoa</taxon>
        <taxon>Ecdysozoa</taxon>
        <taxon>Arthropoda</taxon>
        <taxon>Hexapoda</taxon>
        <taxon>Insecta</taxon>
        <taxon>Pterygota</taxon>
        <taxon>Neoptera</taxon>
        <taxon>Endopterygota</taxon>
        <taxon>Hymenoptera</taxon>
        <taxon>Apocrita</taxon>
        <taxon>Aculeata</taxon>
        <taxon>Formicoidea</taxon>
        <taxon>Formicidae</taxon>
        <taxon>Myrmicinae</taxon>
        <taxon>Atta</taxon>
    </lineage>
</organism>
<feature type="domain" description="Protein kinase" evidence="12">
    <location>
        <begin position="7159"/>
        <end position="7414"/>
    </location>
</feature>
<dbReference type="Gene3D" id="2.60.40.10">
    <property type="entry name" value="Immunoglobulins"/>
    <property type="match status" value="25"/>
</dbReference>
<evidence type="ECO:0000256" key="10">
    <source>
        <dbReference type="SAM" id="Coils"/>
    </source>
</evidence>
<dbReference type="SMART" id="SM00408">
    <property type="entry name" value="IGc2"/>
    <property type="match status" value="19"/>
</dbReference>
<feature type="domain" description="Ig-like" evidence="13">
    <location>
        <begin position="5921"/>
        <end position="6013"/>
    </location>
</feature>
<dbReference type="SUPFAM" id="SSF56112">
    <property type="entry name" value="Protein kinase-like (PK-like)"/>
    <property type="match status" value="1"/>
</dbReference>
<accession>A0A151I223</accession>
<feature type="region of interest" description="Disordered" evidence="11">
    <location>
        <begin position="6307"/>
        <end position="6339"/>
    </location>
</feature>
<dbReference type="InterPro" id="IPR036179">
    <property type="entry name" value="Ig-like_dom_sf"/>
</dbReference>
<proteinExistence type="inferred from homology"/>
<protein>
    <submittedName>
        <fullName evidence="15">Myosin light chain kinase, smooth muscle</fullName>
    </submittedName>
</protein>
<feature type="domain" description="Ig-like" evidence="13">
    <location>
        <begin position="6466"/>
        <end position="6554"/>
    </location>
</feature>
<feature type="binding site" evidence="9">
    <location>
        <position position="7188"/>
    </location>
    <ligand>
        <name>ATP</name>
        <dbReference type="ChEBI" id="CHEBI:30616"/>
    </ligand>
</feature>
<dbReference type="FunFam" id="2.60.40.10:FF:001307">
    <property type="entry name" value="Stretchin-Mlck, isoform V"/>
    <property type="match status" value="2"/>
</dbReference>
<feature type="region of interest" description="Disordered" evidence="11">
    <location>
        <begin position="4866"/>
        <end position="4898"/>
    </location>
</feature>
<feature type="non-terminal residue" evidence="15">
    <location>
        <position position="1"/>
    </location>
</feature>
<dbReference type="SMART" id="SM00220">
    <property type="entry name" value="S_TKc"/>
    <property type="match status" value="1"/>
</dbReference>
<feature type="compositionally biased region" description="Low complexity" evidence="11">
    <location>
        <begin position="2251"/>
        <end position="2273"/>
    </location>
</feature>
<evidence type="ECO:0000259" key="14">
    <source>
        <dbReference type="PROSITE" id="PS50853"/>
    </source>
</evidence>
<evidence type="ECO:0000259" key="13">
    <source>
        <dbReference type="PROSITE" id="PS50835"/>
    </source>
</evidence>
<keyword evidence="10" id="KW-0175">Coiled coil</keyword>
<dbReference type="PANTHER" id="PTHR13817">
    <property type="entry name" value="TITIN"/>
    <property type="match status" value="1"/>
</dbReference>
<evidence type="ECO:0000256" key="1">
    <source>
        <dbReference type="ARBA" id="ARBA00004496"/>
    </source>
</evidence>
<feature type="domain" description="Ig-like" evidence="13">
    <location>
        <begin position="1604"/>
        <end position="1690"/>
    </location>
</feature>
<dbReference type="InterPro" id="IPR007110">
    <property type="entry name" value="Ig-like_dom"/>
</dbReference>
<evidence type="ECO:0000256" key="5">
    <source>
        <dbReference type="ARBA" id="ARBA00022741"/>
    </source>
</evidence>
<evidence type="ECO:0000256" key="3">
    <source>
        <dbReference type="ARBA" id="ARBA00022490"/>
    </source>
</evidence>
<dbReference type="EMBL" id="KQ976554">
    <property type="protein sequence ID" value="KYM80813.1"/>
    <property type="molecule type" value="Genomic_DNA"/>
</dbReference>
<feature type="domain" description="Ig-like" evidence="13">
    <location>
        <begin position="5265"/>
        <end position="5350"/>
    </location>
</feature>
<feature type="domain" description="Ig-like" evidence="13">
    <location>
        <begin position="1403"/>
        <end position="1492"/>
    </location>
</feature>
<evidence type="ECO:0000256" key="8">
    <source>
        <dbReference type="ARBA" id="ARBA00023319"/>
    </source>
</evidence>
<feature type="domain" description="Fibronectin type-III" evidence="14">
    <location>
        <begin position="7023"/>
        <end position="7125"/>
    </location>
</feature>
<sequence length="7766" mass="884415">VNGERYRTMLNEFLLPKFEEEDTDDIWFQQDGAPCHTTNATEFVIHFSGTPLPKISWFKDGFEIFSSRRTRIITDNGKSVLLIHQTALNDEGEIKCTATNRAGHVATKAKLILEASPRIRLPRQYEDGLLFEQDETIRLKVSLAGRPTPFVTWYHDGELISKDIRHIFEVMDGESVLRIPDAKRNDRGEYTVKVANKLGEDTASFLVTVTDRPAAPGKIAVAMTLGRSVTLSWKEPEDDGGCKIGTYIIEYYRIGWEVWLKAVTSRRTTATLTELIEGSEYKFRVKAENPYGVSDPSEESDVIFIPDIKRRIVTPSLNEKSQSHREISRSRGDKREREVSFTMPAQRTRSLTREEAKIRDDESNSRFKYDERSASVQRLAMPTSTLDRPSRADSKVTFALDTLEKEEPPIPPIRSREHNSTKQQVFLGNHTNQSNIAINAKDKQDVITKEETTMTLKSIPTMQVSSPIIEDNITSHFIIKERSLSPLNVTRIQEYQNEENRTTANYQFLLSSNSIPKKQTVVNELLSLDNLQSQRILQEHDENALHGSSEFMLVLYPEDETQEEDISMENSTEIRVKSSINDKQNMIELIEDENDLIPPPISLSLPELFSAQHQMVEIMREAVSSTELLHERAMERFYRAVAAEEASETAKQKTQFEKQTKLTLLDVESVQRPSLRRRLSNSTTTKNLIISWQAKKNRRRLSEGQTDAASKTLKLLSPVLLLDVEARSDPNLPSEMIMTDPWEKSNKVEFVERLHRWHETTVPLLKEVQQEESIQMYNEEKVIVPSSITVDKVESQSLAQTKETEKEENISIETSEESSEEISSADSEDLKLLKSRILARQIIDEEDTYHPRGKPIPHVEPELQISYDRLPICEISSLSPIRTVTSASSNNVMPKSILKKPKDEMTITQNNFGRSIPPEKPIRKALSQSYQQEDIEEINMDTNNKILNLPMSIVSETLKTPTMSESDTDSIISAAEAAKSRRMQSKLRSITPEEEAAEIEAKMAVINQYTEIVREYSSHSRHGSAASSRRSSFSEDQDQKYRVQEKHAPKLTDKQEQDKKLKLKIKNKNEINEEKKDNQASYSKRESVDARGTTSTRNAMTAKRKSRPNSRDQSPAARRSERIGGTSSRSSSKTRNRTPSKERNNRSLTKNELNEHNFRRSKISSRPSSRSSSRSSSRERFGTTVPIESKVEKLQKALENSKHRAMKKEMEETKENARENCFNQANGKLALDAKRTVRSTVSYITDLTLLIAAMYIYFFKKETLAIPFIVLLLYRKVQEEIHGWMPRHTLKNKGPPEWIEEDQIVSVQGYVGEDIIIELKLALSENYDDLRFELIRDGLPISSDRYQLSMRGNIVQLTLKQSRKNDTGYYSLVATRLGQENDKGALKKFDLSISEPSYEEDDPPVFLRRLSDLAVKVGTRTRFLVEIRSSTTLKIIWYKDASPIHNGSRFSLVHEGNFHCVDVAPVTVEDQGCWTCMAENRSGRSSCTSTLTVIVPKAYKKPEFVEELRALLTETGTVSLECKVIGVPTPVLRWFKDNKEIKAGDVFALTANPDDPTSLGVYTCEAINCMGTAYSSSKVHVVGRGSREGSLKPADALAPSGLLPIFKQILQDECCRIGDTIVLSCYVQVPPWPKTIVWYNKEGRIEPSEKYHIMEDGIGGYSIEIKQVEAMDEGEWKCVVTSEDNIKQFTSCYVAMSIPRNYRKPRFMENLKAILTEEGLVSFECKVVGFPTPLLRWFKDGQELKPGDVYQLTGTNSLGSYCCIAKNCMGEAKSTAELTIEDIQNQLNEEERFQLLSTNQPPKFIKGLRSCEAKINENFRFTVQVSIAPEPTLSWYRDDAIMDESDKYQIAKENLGKCHFEVRNLEFIDQAEWKCVAANDFGHSVTSCFLKLIIPKHYKKPKFLENLRAILSEEGAVNLECKVIGVPQPVLKWYKDNVELKPGDIHRIISGQDGTCCLGIYTCEAINCMGTVSSSASLLGFEDKKDAKEIQSSNGHELARNLSLSTIHEERTSQLYDTPQTDHSVTLDERGEVSFSFDGKEVSVSLYETPDLTEEEALQIVEMYADQLSEHVTEHNVIELPPMRFVKETSTTSNLLMEAVVIDVSPDYFVSAEDNDDLRTEADFEDVSIMDDMTRALSPERDSRSSLKRSTRYNADEDEKVPNRPPRKKSMSLSLSKSEKSQRIESESFHSAQKDEPLLSPLSSLKQDDSDTFADALSSAHLSITESLALKQMTLEHGTIDNNRKRSLSAGRSIGSSLDDGIGGDSSFDSMIGVPKKKQRKKKQQKDKNNSEKYSGSDADIETLANLEIPLRALLQEINEIIPTEHIEIICEILEPFVAQLSHVIENFGLLSLQPTLTILKKFRNPICNITRKTKELSSLKLISDVSQNISEEITESLINIQSIFNRILDCIEPSKLTMNGSSSPQQVVIASGLVACLTELRDCVSHTAHSAMTLKENETLNKLMEFREPLLDLQLILSQKCTSSELSMIQEINFAIVKLKSIIITILKKFEDHEVISRTESILKILEDTDKQISELVEQLSEAEIIQNMLKNLNIDQSLSNVHFALSSVLEKQGRYITSCHLITSIEALRQTIGSSAVAIANLKNPVDNEIIQEISKLSESLLNLQKDLLTEKHEPQEEQVLNDLINPISILKEIVHSVIESSSIELIVPMLELLEDIEKDTVLIAKEISKEKCQEESIIQSQKENKEERSYSKSNLASQIDRSLDPIKNWLSATSEDNAKQYEDEMKSTLSSTIQELKRNVSQIVIQTSYSESPSDDSLIDALIDLREPLLRLKNAISTYHEPEDLLILKKLDYPMKYLLQTIMDVLREHAKEESLRPIIDIIEQIKNQISLSVKDILHQQEFKQKAFNETEEIEEETITASRETIPGTLTEVASTPFEAESISLLTEQAITKNNSSDVVLQIIKNEKQESEESASKLIMILSETLEKLQLEITSILDDFEESTTQSTTIPQSKLANSIEELRRTISTVRVMIVYGEKTDLFEEKLNHTILILTNLIQPLTNMRNLLSKPHEHDVSELMILNRFTPLLNIIENNVIRQIKDFINKDGDIEKEFEFLLCVVEEIKMEIPIVIQKISLRRKILEYLWDISKPLESILERMSDLEKAAEETLETDVANILGKPIAALLEDIKSTIQKVDVLERREPLILELRNLLEPLLEFHSCLSMVQSSRRSLVPEASLLDERRSVILRAIDENILIDFERAVNTVIFLTHEGVKPELMENIMASLPFISKPLDALENVLASICQTIDEDKYIDKDEEPSAILKILISCINDTIKSLNEIQISKYVNIVDERETEIKEEAKIIEETTARPLEELIEAIMESQEQIKCNKTLLLESDLPSTDMIELKAIDNLKPVEAKADKIFTEEIDDSIKQRAVETSQQALTSLESSQIEELLPENIRMIKSIAVPLKKIEEHNFATIDQQKLQLTQVSDNSIIQKEQIEDEILEATISSLQTLCKSFNEIGEMGILESSNKKTIKFSDLTEQLLNLQLTLSSKVTEGIKKNTVTLLKLSVKVLEELQTSIATVQKQMELNAVAEANSSETFKSFLVQAIMEPLKDLRMSIACIQSDSTIIQFIQQEAKLSSVKQITILQNLVKSIVQYGERFISIINQMKMESVPPLKIIKQKDQELDPKVLHKTIDSIHVLQETLSQIENLNIYKTGLLEEPEQKKEIAHQNLLASANLKFVLEELRNSIILVQEQPILNDVPMLKTLNEALENLKLPLTTVKEIVDHTETSTETEKISTVLSFANSVEEIANQLTITKQDIEKQAITETSLLKMMTIPIAELQSAILKLEDQVSQTLETRESTKTVTLECMIQPLQELQQSFLTASYEETVLALQQLSIKPILDNLNKSVTIILDQLTTLQDVLVDMNTDDLVPLKNFVGSLSNLRTSMVVLQQLSAIENAGQQIVEIENASALQAFAKSIEEFKKCCSVVIKRPRIIKTFTTNVELKQTNKIDTHLIENIIAPLRLLQEQILTIEETKMQESEILNVTEIRKPVTVLSSLVSPLQQLEKSFVATVQKEHIIEHDTYPLITESSFASLEKFALQPILEEVQKSIVIVQEHVVLEAGSQITSKVETDALLKSIAQPLVDLKASIASIQQVTAIAPDFLNELEQQQNISALNTFAKTLHNLTERIAMCNYQQIIIEPAADTISEDVSSLNTWADVIDESSSRITRPMVIDQETIESPVEIVTSMIEDETSTLKTLAKPLTELRECLALIVEEQKTVQPYDTTCSLSEKENISLMKTIIQPLSELKHAAAIIIEEQMAIERANEHSFAIDEKNEFILRPLMEPLEELRHSIAVIEDHTLIETSTDRPKNDVILNALVEPLFDLQRAISVLETRVISPDVELISEDANNWITECLATPLHEIERSIADIRQCSIIEPETIIVKEQRNLIPDWSIIEKLVKLMKSIKFAISRIEGTIEDKDSIDAFIKSLSNFEKCILFLKEEIVDKAVSKQSDTIEIDTMISATLITPLTELKYSIETIKTSSRRLEKSIVVMREQSADKPLVELQHINFGGLSKKMKKEKEKFNAKKEFAQEKIKEEKREHPEHQNVSENIKEAEQEEQKKEEIVEKIKEENDKTKDQKIEEFEKKKEKLKDQEQKKKEITEIIKEEGIEKNEGQIEELGKKEKKIKKSKQKEQVEEIKKEAKELNEEMIVKEEENKEVKNEKAEKLKEKKDDASKKGEIIKQEAEGKKDEVKILRKGDEKQSKKEITKLEEIKIAQDEQVNAKKNVENDKNLAAQERDKIESKEIKRIIEESIEKKKDEIVETEKIIQQTQHKYTNDIKKENDTNKFGRKYKEIIEDQEQNQIIQIKQNQKEKVNNDEFIQELRKDKNLCLQMDEDKKGQNNEKILRKQYEKSKSEERLKKEEEWKQKKSQSNENWLYMREERVNRSDECRIQKEENGYQERDIDKKLHRMEKEIRRDETARLLWEEERRLRKKQEEERFRNRQRKKEQIKENEWSRKRENESDRFLRNMLEDTYNPDKSTSMFFNIDYSRQHIFRFNSDIPTLSSTSRSYSWRDSLTSLSRKRFDNYWDYKLHSPSTDKYYFDTRSLYRRRRKRENRMIRVRSINLLKYEDYYSTEDSDATIVPSMCMQSLRCTKANTISRIDFNTCMSEPSSFIDLYENENLQWAKPKKPSFCTRLTNRIVEVGMRIRLTCTVLGNPEPRICWTKDDQKLNASDNRYKMRFENGMAYLELQDALPEDAGIYTCVAQNTHGTSTTESILKVYSDHKPIHSPPIFVKSIKDTYRYSDRKLILECCVRAHPVPMISWLKDGMILQSERYKQSCLDNHVYRLEITNPDVTDNGQYTCRATNELHTEEISHTVNIKDWQSINNSRLSDEIKSKFIRRPRFSNLSKDYNVPTDGSISREVKLKDILSPEVKWLRGRKEPITIPKARTFVERGLYTLIAPDVTEPEKDTYVCRAINAYGQMDTSATVDVISSNVGEHGGKPAIFVSRPSKKSIDVIVGEDISISFRVSGIPKPRIIWLKGLTDITDGSRSYKESIDDYIRLTLKRVIPSDEGTYCILIKNRYGCDRSFFSIKIKQRARSLTPLSDWNSVTERDTEEYNNDMSYVRNVPGPISSEPVVIDGGKNWLSLSWGKAERRGPAPVVAYKVEAWLLGGDGGARWAELGITPINAFDAFNLRSGGEYKFRVTPRNRYGWGEPVTMKNSVLVIESTDLPEFTKILPGQLKTLEGTSVKLESKMEIRWYRETTEINPYNDTRFAICYDGTKCSLAIANVKEDDSGRYVCEANNRIGKVSSFARILVVTDPRIIEADAKLKTSLSIESEDRPPQFTMRIRDRRVQTTYPVRLTCQVIGHPVPEIVWYKEGTEISQDDRHIFWNDDSNFHTLEIIQSALEDSGCYMVTARNINGSVSCRCILVVDKGIRAYIAPEFLRDLNVAYTIHSGGELRMSAQLEAYPCVGVVWHRNGIRLRPNRRAVMTLSHDGTVQFSLANVTTRDAGVYSCTATNVVGQAETFTRVAVTAAIQDQSFINESVNITSPDIPYSKEPLFITKPLSTEAIEGDTVIILCEVVGDPKPEVIWLRDFLKETKRALTKKKTCISVNYAQNSIPSIYPHLSSRPTRPSFADESPNYYKDAPHFRLIGAGPQYRLEIPYAKLDFTGTYSIIARNCHGEAKAVISLQIYAKGQGKEELTQKSLHGKVLTLPIIKRELRDLRCCDGDAVSLECKVYATPEPPLVRWERGGKIITMVGDFATEFDGETARLNIQHVYPEDEGEYTCVAYNDLGKAYTSACLVVDVPEGKENILSQRLIRPMGLLSAGSTPRSTPRSTPVRSLSPAVPHGREFRSPQVLPRSDISKRPKVSPPKFYAVPHNRLVQEGETVRFQCAIVGHPAPWIRWDKNGTIVTPSTRISIKERDDIKILEIIDVMREDAALYRITAENDFGRIEASARLEVINRYESISRTIRTRSASPRTYPTFDRSLLPTTSRINSRLQLECRIRGTPNVTSTWYRNGQPLERSSRVKRYFDGTTARIEISKIKASDAGEYTCVATNILGSTRNSCQVTVLSPHDLSIADKNAPQFLQSLPKESIVMENYCHEFQAGITGTPPFMITWSKDGRELPDSNYYKYIIYEDGGIALRIAEVRPEDAGEYTCIVRNDFGIASCSSLFAVQDYKDVFKPAFQFTKTPLPVVAAKGTTACFCVRTQCRKPIEIVWTINGKDARENPKCKIEKDGNVSILRIRDISLRDTGEVRCIASLNGKGPSISCIAKLQLQNLLYNFNDSVTKSKNIQSHTQTKLLSTNTNLISMAEKVTKLSSLKCRRHYEKPLTRIKLSSFPRYTASYTKHISSLSIRKCISNNTSNVKKSRFAEDLSVQRIIKKNLDNNLGFSKDQTLSSSLNKEDIIDIFINLLPKKTEQVLHQNIDFIPKKEPVESRLQELIKAAIIKEPTDTSVFRGSRVLLEVTYQGYPEPIVKWLQVNRELQRSEKIEIVSRNGISYLTLDDVTYDHVGKYEVSVENPLGKDRRFFSLAVEGPPEPLTDKPSVNFNAGETTIVWRSPSYDGGRTVIGYTVEAKRVGENTWIIITESSHSLSHTVATTGRNSVIPGESYYFRIRAENIHGLSDPGMESDPVRIPKQEETMFQEEEEDEFEPSFEARLVVPEEGKFFGEKYDVLEELGKGRYGVVRKVIERPTGMNFAAKFVKTIKAKDREQVREEIKIMNALRHPKLLLLAAAYEKSRETVLITEYISGGELFERVAADDFTLTEKDSILFMRQICQGVEYMHQNKIVHLDLKPENIMCRTRTSHQIKLIDFGLAQTLKSDTPIRVLFGTPEFIPPEIISYEPIGTESDMWSVGVICYVLLTGLSPFMGDNDAETFANITRADYDLDDDAFDAISNDAKNFISGLLIKRKELRMSATQCLKHPWMAQHTMAMSRIVLPTEKLKKFIIRRKWQKTGNAIRALGRMAILSAHSRRSPTITAETSSTHLEQRFDSTEMQYSDEIKLIHTAIKDTECIETSIGKNSAEAESQTKLHFTCVTEVNMAIHETSMEEESSLSDFSKQVNIKKEIQELDTELILKAEDISQNITEHLEISVARENKESDKELINKLSDNEIEQQMTLKSQTLRRMFRGESRDSGISDCNSSLVSSSLQVDELGIVSTIKEELDLEIYNRETKRTLKEEENRSSSTVGILASLVQDKKILPCDTEITADDDKVATKSDMTKASCETNPVRKVIDKNTDARILSRYNCNKFLSTGNIQKSLKHEGASSTKKKMSSLM</sequence>
<keyword evidence="8" id="KW-0393">Immunoglobulin domain</keyword>
<dbReference type="InterPro" id="IPR008271">
    <property type="entry name" value="Ser/Thr_kinase_AS"/>
</dbReference>
<dbReference type="Proteomes" id="UP000078540">
    <property type="component" value="Unassembled WGS sequence"/>
</dbReference>
<dbReference type="FunFam" id="2.60.40.10:FF:000022">
    <property type="entry name" value="Cardiac titin"/>
    <property type="match status" value="1"/>
</dbReference>
<dbReference type="PANTHER" id="PTHR13817:SF167">
    <property type="entry name" value="MYOMESIN AND MYOSIN BINDING PROTEIN"/>
    <property type="match status" value="1"/>
</dbReference>
<feature type="compositionally biased region" description="Basic and acidic residues" evidence="11">
    <location>
        <begin position="321"/>
        <end position="339"/>
    </location>
</feature>
<feature type="compositionally biased region" description="Low complexity" evidence="11">
    <location>
        <begin position="1164"/>
        <end position="1175"/>
    </location>
</feature>
<comment type="subcellular location">
    <subcellularLocation>
        <location evidence="1">Cytoplasm</location>
    </subcellularLocation>
</comment>
<keyword evidence="4" id="KW-0677">Repeat</keyword>
<dbReference type="GO" id="GO:0040017">
    <property type="term" value="P:positive regulation of locomotion"/>
    <property type="evidence" value="ECO:0007669"/>
    <property type="project" value="UniProtKB-ARBA"/>
</dbReference>
<dbReference type="PROSITE" id="PS00108">
    <property type="entry name" value="PROTEIN_KINASE_ST"/>
    <property type="match status" value="1"/>
</dbReference>
<dbReference type="InterPro" id="IPR013098">
    <property type="entry name" value="Ig_I-set"/>
</dbReference>
<feature type="domain" description="Fibronectin type-III" evidence="14">
    <location>
        <begin position="215"/>
        <end position="307"/>
    </location>
</feature>
<feature type="region of interest" description="Disordered" evidence="11">
    <location>
        <begin position="317"/>
        <end position="393"/>
    </location>
</feature>
<evidence type="ECO:0000256" key="6">
    <source>
        <dbReference type="ARBA" id="ARBA00022840"/>
    </source>
</evidence>
<feature type="domain" description="Ig-like" evidence="13">
    <location>
        <begin position="1705"/>
        <end position="1779"/>
    </location>
</feature>
<feature type="compositionally biased region" description="Basic and acidic residues" evidence="11">
    <location>
        <begin position="351"/>
        <end position="373"/>
    </location>
</feature>
<dbReference type="SUPFAM" id="SSF49265">
    <property type="entry name" value="Fibronectin type III"/>
    <property type="match status" value="2"/>
</dbReference>
<feature type="compositionally biased region" description="Polar residues" evidence="11">
    <location>
        <begin position="6309"/>
        <end position="6323"/>
    </location>
</feature>
<feature type="compositionally biased region" description="Basic and acidic residues" evidence="11">
    <location>
        <begin position="1067"/>
        <end position="1089"/>
    </location>
</feature>
<feature type="domain" description="Ig-like" evidence="13">
    <location>
        <begin position="1502"/>
        <end position="1582"/>
    </location>
</feature>
<dbReference type="CDD" id="cd00096">
    <property type="entry name" value="Ig"/>
    <property type="match status" value="6"/>
</dbReference>
<dbReference type="FunFam" id="2.60.40.10:FF:000107">
    <property type="entry name" value="Myosin, light chain kinase a"/>
    <property type="match status" value="3"/>
</dbReference>
<dbReference type="SMART" id="SM00409">
    <property type="entry name" value="IG"/>
    <property type="match status" value="23"/>
</dbReference>
<evidence type="ECO:0000313" key="15">
    <source>
        <dbReference type="EMBL" id="KYM80813.1"/>
    </source>
</evidence>
<feature type="domain" description="Ig-like" evidence="13">
    <location>
        <begin position="117"/>
        <end position="210"/>
    </location>
</feature>
<keyword evidence="6 9" id="KW-0067">ATP-binding</keyword>
<feature type="domain" description="Ig-like" evidence="13">
    <location>
        <begin position="5378"/>
        <end position="5466"/>
    </location>
</feature>
<dbReference type="FunFam" id="2.60.40.10:FF:001452">
    <property type="entry name" value="Uncharacterized protein, isoform F"/>
    <property type="match status" value="1"/>
</dbReference>
<dbReference type="InterPro" id="IPR050964">
    <property type="entry name" value="Striated_Muscle_Regulatory"/>
</dbReference>
<dbReference type="PROSITE" id="PS00107">
    <property type="entry name" value="PROTEIN_KINASE_ATP"/>
    <property type="match status" value="1"/>
</dbReference>
<feature type="domain" description="Ig-like" evidence="13">
    <location>
        <begin position="35"/>
        <end position="112"/>
    </location>
</feature>
<feature type="compositionally biased region" description="Basic residues" evidence="11">
    <location>
        <begin position="2275"/>
        <end position="2285"/>
    </location>
</feature>
<keyword evidence="15" id="KW-0808">Transferase</keyword>
<dbReference type="PROSITE" id="PS50853">
    <property type="entry name" value="FN3"/>
    <property type="match status" value="3"/>
</dbReference>
<dbReference type="GO" id="GO:0045989">
    <property type="term" value="P:positive regulation of striated muscle contraction"/>
    <property type="evidence" value="ECO:0007669"/>
    <property type="project" value="UniProtKB-ARBA"/>
</dbReference>
<feature type="region of interest" description="Disordered" evidence="11">
    <location>
        <begin position="2251"/>
        <end position="2297"/>
    </location>
</feature>
<dbReference type="SMART" id="SM00060">
    <property type="entry name" value="FN3"/>
    <property type="match status" value="3"/>
</dbReference>
<keyword evidence="5 9" id="KW-0547">Nucleotide-binding</keyword>
<dbReference type="PROSITE" id="PS50835">
    <property type="entry name" value="IG_LIKE"/>
    <property type="match status" value="21"/>
</dbReference>
<reference evidence="15 16" key="1">
    <citation type="submission" date="2015-09" db="EMBL/GenBank/DDBJ databases">
        <title>Atta colombica WGS genome.</title>
        <authorList>
            <person name="Nygaard S."/>
            <person name="Hu H."/>
            <person name="Boomsma J."/>
            <person name="Zhang G."/>
        </authorList>
    </citation>
    <scope>NUCLEOTIDE SEQUENCE [LARGE SCALE GENOMIC DNA]</scope>
    <source>
        <strain evidence="15">Treedump-2</strain>
        <tissue evidence="15">Whole body</tissue>
    </source>
</reference>
<dbReference type="Gene3D" id="1.10.510.10">
    <property type="entry name" value="Transferase(Phosphotransferase) domain 1"/>
    <property type="match status" value="1"/>
</dbReference>
<feature type="compositionally biased region" description="Basic and acidic residues" evidence="11">
    <location>
        <begin position="1037"/>
        <end position="1060"/>
    </location>
</feature>
<feature type="domain" description="Ig-like" evidence="13">
    <location>
        <begin position="1901"/>
        <end position="1979"/>
    </location>
</feature>
<dbReference type="InterPro" id="IPR011009">
    <property type="entry name" value="Kinase-like_dom_sf"/>
</dbReference>
<feature type="domain" description="Ig-like" evidence="13">
    <location>
        <begin position="5693"/>
        <end position="5797"/>
    </location>
</feature>
<dbReference type="Gene3D" id="3.30.200.20">
    <property type="entry name" value="Phosphorylase Kinase, domain 1"/>
    <property type="match status" value="1"/>
</dbReference>
<dbReference type="Pfam" id="PF07679">
    <property type="entry name" value="I-set"/>
    <property type="match status" value="20"/>
</dbReference>
<dbReference type="PROSITE" id="PS50011">
    <property type="entry name" value="PROTEIN_KINASE_DOM"/>
    <property type="match status" value="1"/>
</dbReference>
<feature type="domain" description="Ig-like" evidence="13">
    <location>
        <begin position="6355"/>
        <end position="6443"/>
    </location>
</feature>
<evidence type="ECO:0000256" key="7">
    <source>
        <dbReference type="ARBA" id="ARBA00023157"/>
    </source>
</evidence>
<feature type="coiled-coil region" evidence="10">
    <location>
        <begin position="4756"/>
        <end position="4806"/>
    </location>
</feature>
<feature type="region of interest" description="Disordered" evidence="11">
    <location>
        <begin position="2131"/>
        <end position="2204"/>
    </location>
</feature>
<dbReference type="CDD" id="cd00063">
    <property type="entry name" value="FN3"/>
    <property type="match status" value="3"/>
</dbReference>
<evidence type="ECO:0000313" key="16">
    <source>
        <dbReference type="Proteomes" id="UP000078540"/>
    </source>
</evidence>
<dbReference type="FunFam" id="2.60.40.10:FF:001806">
    <property type="entry name" value="Blast:Twitchin"/>
    <property type="match status" value="1"/>
</dbReference>
<dbReference type="InterPro" id="IPR003961">
    <property type="entry name" value="FN3_dom"/>
</dbReference>
<evidence type="ECO:0000256" key="9">
    <source>
        <dbReference type="PROSITE-ProRule" id="PRU10141"/>
    </source>
</evidence>
<dbReference type="FunFam" id="2.60.40.10:FF:001894">
    <property type="entry name" value="Stretchin-Mlck, isoform V"/>
    <property type="match status" value="1"/>
</dbReference>
<gene>
    <name evidence="15" type="ORF">ALC53_08738</name>
</gene>
<feature type="compositionally biased region" description="Basic and acidic residues" evidence="11">
    <location>
        <begin position="2177"/>
        <end position="2197"/>
    </location>
</feature>
<feature type="coiled-coil region" evidence="10">
    <location>
        <begin position="3769"/>
        <end position="3824"/>
    </location>
</feature>
<feature type="domain" description="Ig-like" evidence="13">
    <location>
        <begin position="5165"/>
        <end position="5254"/>
    </location>
</feature>
<dbReference type="InterPro" id="IPR017441">
    <property type="entry name" value="Protein_kinase_ATP_BS"/>
</dbReference>
<feature type="region of interest" description="Disordered" evidence="11">
    <location>
        <begin position="4567"/>
        <end position="4591"/>
    </location>
</feature>
<feature type="domain" description="Ig-like" evidence="13">
    <location>
        <begin position="6039"/>
        <end position="6075"/>
    </location>
</feature>
<feature type="coiled-coil region" evidence="10">
    <location>
        <begin position="3113"/>
        <end position="3163"/>
    </location>
</feature>
<comment type="similarity">
    <text evidence="2">Belongs to the protein kinase superfamily. CAMK Ser/Thr protein kinase family.</text>
</comment>
<dbReference type="GO" id="GO:0009653">
    <property type="term" value="P:anatomical structure morphogenesis"/>
    <property type="evidence" value="ECO:0007669"/>
    <property type="project" value="UniProtKB-ARBA"/>
</dbReference>
<keyword evidence="7" id="KW-1015">Disulfide bond</keyword>
<dbReference type="FunFam" id="2.60.40.10:FF:000425">
    <property type="entry name" value="Myosin light chain kinase"/>
    <property type="match status" value="1"/>
</dbReference>
<feature type="domain" description="Ig-like" evidence="13">
    <location>
        <begin position="5821"/>
        <end position="5904"/>
    </location>
</feature>
<dbReference type="Pfam" id="PF00069">
    <property type="entry name" value="Pkinase"/>
    <property type="match status" value="1"/>
</dbReference>
<feature type="domain" description="Ig-like" evidence="13">
    <location>
        <begin position="1802"/>
        <end position="1886"/>
    </location>
</feature>
<keyword evidence="15" id="KW-0418">Kinase</keyword>
<dbReference type="FunFam" id="2.60.40.10:FF:000032">
    <property type="entry name" value="palladin isoform X1"/>
    <property type="match status" value="2"/>
</dbReference>
<feature type="compositionally biased region" description="Basic and acidic residues" evidence="11">
    <location>
        <begin position="2132"/>
        <end position="2145"/>
    </location>
</feature>
<evidence type="ECO:0000256" key="4">
    <source>
        <dbReference type="ARBA" id="ARBA00022737"/>
    </source>
</evidence>
<keyword evidence="16" id="KW-1185">Reference proteome</keyword>
<feature type="coiled-coil region" evidence="10">
    <location>
        <begin position="1191"/>
        <end position="1220"/>
    </location>
</feature>
<evidence type="ECO:0000256" key="11">
    <source>
        <dbReference type="SAM" id="MobiDB-lite"/>
    </source>
</evidence>
<name>A0A151I223_9HYME</name>
<evidence type="ECO:0000256" key="2">
    <source>
        <dbReference type="ARBA" id="ARBA00006692"/>
    </source>
</evidence>
<dbReference type="InterPro" id="IPR003599">
    <property type="entry name" value="Ig_sub"/>
</dbReference>
<dbReference type="InterPro" id="IPR013783">
    <property type="entry name" value="Ig-like_fold"/>
</dbReference>
<feature type="domain" description="Ig-like" evidence="13">
    <location>
        <begin position="6669"/>
        <end position="6755"/>
    </location>
</feature>
<dbReference type="GO" id="GO:0030154">
    <property type="term" value="P:cell differentiation"/>
    <property type="evidence" value="ECO:0007669"/>
    <property type="project" value="UniProtKB-ARBA"/>
</dbReference>
<feature type="domain" description="Fibronectin type-III" evidence="14">
    <location>
        <begin position="5605"/>
        <end position="5705"/>
    </location>
</feature>
<dbReference type="FunFam" id="1.10.510.10:FF:000175">
    <property type="entry name" value="Myosin light chain kinase, smooth muscle"/>
    <property type="match status" value="1"/>
</dbReference>
<keyword evidence="3" id="KW-0963">Cytoplasm</keyword>
<evidence type="ECO:0000259" key="12">
    <source>
        <dbReference type="PROSITE" id="PS50011"/>
    </source>
</evidence>
<dbReference type="Pfam" id="PF00041">
    <property type="entry name" value="fn3"/>
    <property type="match status" value="1"/>
</dbReference>
<feature type="domain" description="Ig-like" evidence="13">
    <location>
        <begin position="6196"/>
        <end position="6285"/>
    </location>
</feature>
<dbReference type="GO" id="GO:0030017">
    <property type="term" value="C:sarcomere"/>
    <property type="evidence" value="ECO:0007669"/>
    <property type="project" value="UniProtKB-ARBA"/>
</dbReference>
<dbReference type="GO" id="GO:0004672">
    <property type="term" value="F:protein kinase activity"/>
    <property type="evidence" value="ECO:0007669"/>
    <property type="project" value="InterPro"/>
</dbReference>